<dbReference type="NCBIfam" id="NF008186">
    <property type="entry name" value="PRK10938.1"/>
    <property type="match status" value="1"/>
</dbReference>
<organism evidence="5 6">
    <name type="scientific">Pantoea dispersa</name>
    <dbReference type="NCBI Taxonomy" id="59814"/>
    <lineage>
        <taxon>Bacteria</taxon>
        <taxon>Pseudomonadati</taxon>
        <taxon>Pseudomonadota</taxon>
        <taxon>Gammaproteobacteria</taxon>
        <taxon>Enterobacterales</taxon>
        <taxon>Erwiniaceae</taxon>
        <taxon>Pantoea</taxon>
    </lineage>
</organism>
<proteinExistence type="inferred from homology"/>
<evidence type="ECO:0000313" key="6">
    <source>
        <dbReference type="Proteomes" id="UP000071979"/>
    </source>
</evidence>
<keyword evidence="3 5" id="KW-0067">ATP-binding</keyword>
<dbReference type="Proteomes" id="UP000071979">
    <property type="component" value="Unassembled WGS sequence"/>
</dbReference>
<dbReference type="PROSITE" id="PS50893">
    <property type="entry name" value="ABC_TRANSPORTER_2"/>
    <property type="match status" value="2"/>
</dbReference>
<protein>
    <submittedName>
        <fullName evidence="5">Molybdenum ABC transporter ATP-binding protein</fullName>
    </submittedName>
</protein>
<gene>
    <name evidence="5" type="ORF">SA3R_12320</name>
</gene>
<accession>A0A8E1V7V1</accession>
<dbReference type="GO" id="GO:0016887">
    <property type="term" value="F:ATP hydrolysis activity"/>
    <property type="evidence" value="ECO:0007669"/>
    <property type="project" value="InterPro"/>
</dbReference>
<dbReference type="InterPro" id="IPR003593">
    <property type="entry name" value="AAA+_ATPase"/>
</dbReference>
<dbReference type="EMBL" id="LDSE01000022">
    <property type="protein sequence ID" value="KTS67616.1"/>
    <property type="molecule type" value="Genomic_DNA"/>
</dbReference>
<evidence type="ECO:0000259" key="4">
    <source>
        <dbReference type="PROSITE" id="PS50893"/>
    </source>
</evidence>
<evidence type="ECO:0000256" key="2">
    <source>
        <dbReference type="ARBA" id="ARBA00022741"/>
    </source>
</evidence>
<dbReference type="RefSeq" id="WP_058775444.1">
    <property type="nucleotide sequence ID" value="NZ_LDSD01000004.1"/>
</dbReference>
<dbReference type="Gene3D" id="3.40.50.300">
    <property type="entry name" value="P-loop containing nucleotide triphosphate hydrolases"/>
    <property type="match status" value="2"/>
</dbReference>
<reference evidence="5 6" key="1">
    <citation type="journal article" date="2016" name="Front. Microbiol.">
        <title>Genomic Resource of Rice Seed Associated Bacteria.</title>
        <authorList>
            <person name="Midha S."/>
            <person name="Bansal K."/>
            <person name="Sharma S."/>
            <person name="Kumar N."/>
            <person name="Patil P.P."/>
            <person name="Chaudhry V."/>
            <person name="Patil P.B."/>
        </authorList>
    </citation>
    <scope>NUCLEOTIDE SEQUENCE [LARGE SCALE GENOMIC DNA]</scope>
    <source>
        <strain evidence="5 6">SA3</strain>
    </source>
</reference>
<comment type="similarity">
    <text evidence="1">Belongs to the ABC transporter superfamily. Drug exporter-2 (TC 3.A.1.117) family.</text>
</comment>
<comment type="caution">
    <text evidence="5">The sequence shown here is derived from an EMBL/GenBank/DDBJ whole genome shotgun (WGS) entry which is preliminary data.</text>
</comment>
<evidence type="ECO:0000256" key="3">
    <source>
        <dbReference type="ARBA" id="ARBA00022840"/>
    </source>
</evidence>
<feature type="domain" description="ABC transporter" evidence="4">
    <location>
        <begin position="261"/>
        <end position="489"/>
    </location>
</feature>
<dbReference type="GO" id="GO:0005524">
    <property type="term" value="F:ATP binding"/>
    <property type="evidence" value="ECO:0007669"/>
    <property type="project" value="UniProtKB-KW"/>
</dbReference>
<name>A0A8E1V7V1_9GAMM</name>
<dbReference type="Pfam" id="PF00005">
    <property type="entry name" value="ABC_tran"/>
    <property type="match status" value="2"/>
</dbReference>
<sequence>MASLQISQGIFHLSDSRTLTLPDLTLHSGESWAFVGANGSGKSSLARALSGELTAAKGELRQDFQRRTRLSLEQLQQLVTQEWERNNTDLLSEGEDDTGRTALEIIQDEVKDEARAQALAQQFGISALLTRRFKYLSTGETRKTLLCQALMAQPDLLILDEPFDGLDVASRASLADTLHQLHRDGYTVVLVLNRFDDIPDFVQQVGVLAECTLTHVGARQAILAEALVAQLAHSERLQGMALPEPDQPDQLPQLAADAPRVILRNGVVSYNDHAVIDGLNWQVNPGEHWQIIGPNGAGKSTLLSLVTGDHPQGYSNDLTLFGIRRGSGETIWDIKQHIGYVSSSLHLDYRVSCNVRTVILSGFFDSIGLYQAVSDRQKALARQWLALLGMDNALADAPFHSLSWGQQRLVLIARALVKHPTLLILDEPLQGLDPINRQLVRRFVDVLIGEGRTQLMFVSHHAEDAPQCITHRLSFVKQGAGYAYQQETLR</sequence>
<dbReference type="InterPro" id="IPR003439">
    <property type="entry name" value="ABC_transporter-like_ATP-bd"/>
</dbReference>
<dbReference type="AlphaFoldDB" id="A0A8E1V7V1"/>
<dbReference type="InterPro" id="IPR027417">
    <property type="entry name" value="P-loop_NTPase"/>
</dbReference>
<evidence type="ECO:0000256" key="1">
    <source>
        <dbReference type="ARBA" id="ARBA00006526"/>
    </source>
</evidence>
<dbReference type="SMART" id="SM00382">
    <property type="entry name" value="AAA"/>
    <property type="match status" value="2"/>
</dbReference>
<evidence type="ECO:0000313" key="5">
    <source>
        <dbReference type="EMBL" id="KTS67616.1"/>
    </source>
</evidence>
<dbReference type="FunFam" id="3.40.50.300:FF:000866">
    <property type="entry name" value="Molybdate ABC transporter ATP-binding protein ModF"/>
    <property type="match status" value="1"/>
</dbReference>
<dbReference type="PANTHER" id="PTHR43158:SF2">
    <property type="entry name" value="SKFA PEPTIDE EXPORT ATP-BINDING PROTEIN SKFE"/>
    <property type="match status" value="1"/>
</dbReference>
<dbReference type="PANTHER" id="PTHR43158">
    <property type="entry name" value="SKFA PEPTIDE EXPORT ATP-BINDING PROTEIN SKFE"/>
    <property type="match status" value="1"/>
</dbReference>
<dbReference type="SUPFAM" id="SSF52540">
    <property type="entry name" value="P-loop containing nucleoside triphosphate hydrolases"/>
    <property type="match status" value="2"/>
</dbReference>
<feature type="domain" description="ABC transporter" evidence="4">
    <location>
        <begin position="4"/>
        <end position="235"/>
    </location>
</feature>
<keyword evidence="2" id="KW-0547">Nucleotide-binding</keyword>